<evidence type="ECO:0000256" key="1">
    <source>
        <dbReference type="PROSITE-ProRule" id="PRU00175"/>
    </source>
</evidence>
<dbReference type="EMBL" id="OIVN01006280">
    <property type="protein sequence ID" value="SPD29651.1"/>
    <property type="molecule type" value="Genomic_DNA"/>
</dbReference>
<keyword evidence="1" id="KW-0863">Zinc-finger</keyword>
<feature type="region of interest" description="Disordered" evidence="3">
    <location>
        <begin position="302"/>
        <end position="338"/>
    </location>
</feature>
<evidence type="ECO:0000256" key="3">
    <source>
        <dbReference type="SAM" id="MobiDB-lite"/>
    </source>
</evidence>
<dbReference type="Gene3D" id="3.30.40.10">
    <property type="entry name" value="Zinc/RING finger domain, C3HC4 (zinc finger)"/>
    <property type="match status" value="1"/>
</dbReference>
<keyword evidence="1" id="KW-0479">Metal-binding</keyword>
<reference evidence="5" key="1">
    <citation type="submission" date="2018-02" db="EMBL/GenBank/DDBJ databases">
        <authorList>
            <person name="Cohen D.B."/>
            <person name="Kent A.D."/>
        </authorList>
    </citation>
    <scope>NUCLEOTIDE SEQUENCE</scope>
</reference>
<name>A0A2N9J005_FAGSY</name>
<dbReference type="AlphaFoldDB" id="A0A2N9J005"/>
<feature type="coiled-coil region" evidence="2">
    <location>
        <begin position="244"/>
        <end position="278"/>
    </location>
</feature>
<feature type="compositionally biased region" description="Polar residues" evidence="3">
    <location>
        <begin position="329"/>
        <end position="338"/>
    </location>
</feature>
<sequence>MAGGTSFGKTICSICYEDLKPLVEDLQAISLCGHVFHELCLQQWFEYCSNTKKCSCPVCKQKCSGSNANRLYFQSVGDSNDPILTQIQNEEDPQELRCQVQRLENKVTGLNSLLERQGKDLKEVNDELCSCKELAKQEATLKNEALRQRTSMQQLLHLKSEELDKSTLERLRLQEKNMALAKELAAFKLVSDLDLDEGEVLKLASFGNGANNKDTVDILRKSLVMRNRSYKELMAKCNLLGRGEARFCKKLEKAKEKINRLKTRLQELETALEVKDNEVLRSLKASKKSSCKRVIQNGVNCDSNSDSLPANNFSSQDQEKQHSGPMLNSDPTGGLTSNPLCSRKLGNFSFTNNMDIKSNKKGTSTMALNKERDDFFLIDEDASKCSTAPCGLSNPDSRYQTGEDVTEQSTTSLRSDVASDMNKETTVHGLENLVGHLGSKTGKNNDMGKTHAALDKDVILLHDDVTQVEPMLNIRKESPSPLPLSEPGDICFSGGLLGPDGSNRYLGKWCKRGPSNGSLAKQGSNTGNLIAVGADGRGGRVKVLRSLNQSSLDGKETSVGAKRFKSGVKTSSSQSQGCLQIEHFFGRVVNN</sequence>
<evidence type="ECO:0000259" key="4">
    <source>
        <dbReference type="PROSITE" id="PS50089"/>
    </source>
</evidence>
<gene>
    <name evidence="5" type="ORF">FSB_LOCUS57533</name>
</gene>
<dbReference type="InterPro" id="IPR001841">
    <property type="entry name" value="Znf_RING"/>
</dbReference>
<evidence type="ECO:0000256" key="2">
    <source>
        <dbReference type="SAM" id="Coils"/>
    </source>
</evidence>
<dbReference type="InterPro" id="IPR013083">
    <property type="entry name" value="Znf_RING/FYVE/PHD"/>
</dbReference>
<dbReference type="GO" id="GO:0008270">
    <property type="term" value="F:zinc ion binding"/>
    <property type="evidence" value="ECO:0007669"/>
    <property type="project" value="UniProtKB-KW"/>
</dbReference>
<accession>A0A2N9J005</accession>
<keyword evidence="1" id="KW-0862">Zinc</keyword>
<dbReference type="PANTHER" id="PTHR47344:SF1">
    <property type="entry name" value="RING ZINC FINGER PROTEIN-RELATED"/>
    <property type="match status" value="1"/>
</dbReference>
<feature type="domain" description="RING-type" evidence="4">
    <location>
        <begin position="12"/>
        <end position="60"/>
    </location>
</feature>
<evidence type="ECO:0000313" key="5">
    <source>
        <dbReference type="EMBL" id="SPD29651.1"/>
    </source>
</evidence>
<dbReference type="Pfam" id="PF13639">
    <property type="entry name" value="zf-RING_2"/>
    <property type="match status" value="1"/>
</dbReference>
<keyword evidence="2" id="KW-0175">Coiled coil</keyword>
<protein>
    <recommendedName>
        <fullName evidence="4">RING-type domain-containing protein</fullName>
    </recommendedName>
</protein>
<feature type="compositionally biased region" description="Polar residues" evidence="3">
    <location>
        <begin position="302"/>
        <end position="316"/>
    </location>
</feature>
<feature type="region of interest" description="Disordered" evidence="3">
    <location>
        <begin position="389"/>
        <end position="410"/>
    </location>
</feature>
<dbReference type="SUPFAM" id="SSF57850">
    <property type="entry name" value="RING/U-box"/>
    <property type="match status" value="1"/>
</dbReference>
<dbReference type="SMART" id="SM00184">
    <property type="entry name" value="RING"/>
    <property type="match status" value="1"/>
</dbReference>
<dbReference type="PANTHER" id="PTHR47344">
    <property type="entry name" value="RING ZINC FINGER PROTEIN-RELATED"/>
    <property type="match status" value="1"/>
</dbReference>
<proteinExistence type="predicted"/>
<organism evidence="5">
    <name type="scientific">Fagus sylvatica</name>
    <name type="common">Beechnut</name>
    <dbReference type="NCBI Taxonomy" id="28930"/>
    <lineage>
        <taxon>Eukaryota</taxon>
        <taxon>Viridiplantae</taxon>
        <taxon>Streptophyta</taxon>
        <taxon>Embryophyta</taxon>
        <taxon>Tracheophyta</taxon>
        <taxon>Spermatophyta</taxon>
        <taxon>Magnoliopsida</taxon>
        <taxon>eudicotyledons</taxon>
        <taxon>Gunneridae</taxon>
        <taxon>Pentapetalae</taxon>
        <taxon>rosids</taxon>
        <taxon>fabids</taxon>
        <taxon>Fagales</taxon>
        <taxon>Fagaceae</taxon>
        <taxon>Fagus</taxon>
    </lineage>
</organism>
<dbReference type="CDD" id="cd16448">
    <property type="entry name" value="RING-H2"/>
    <property type="match status" value="1"/>
</dbReference>
<dbReference type="PROSITE" id="PS50089">
    <property type="entry name" value="ZF_RING_2"/>
    <property type="match status" value="1"/>
</dbReference>